<dbReference type="EMBL" id="CP048000">
    <property type="protein sequence ID" value="QHQ61188.1"/>
    <property type="molecule type" value="Genomic_DNA"/>
</dbReference>
<proteinExistence type="predicted"/>
<feature type="transmembrane region" description="Helical" evidence="1">
    <location>
        <begin position="85"/>
        <end position="106"/>
    </location>
</feature>
<feature type="transmembrane region" description="Helical" evidence="1">
    <location>
        <begin position="39"/>
        <end position="56"/>
    </location>
</feature>
<name>A0A6P1TP75_9FIRM</name>
<organism evidence="2 3">
    <name type="scientific">Anaerocolumna sedimenticola</name>
    <dbReference type="NCBI Taxonomy" id="2696063"/>
    <lineage>
        <taxon>Bacteria</taxon>
        <taxon>Bacillati</taxon>
        <taxon>Bacillota</taxon>
        <taxon>Clostridia</taxon>
        <taxon>Lachnospirales</taxon>
        <taxon>Lachnospiraceae</taxon>
        <taxon>Anaerocolumna</taxon>
    </lineage>
</organism>
<feature type="transmembrane region" description="Helical" evidence="1">
    <location>
        <begin position="265"/>
        <end position="291"/>
    </location>
</feature>
<feature type="transmembrane region" description="Helical" evidence="1">
    <location>
        <begin position="142"/>
        <end position="161"/>
    </location>
</feature>
<gene>
    <name evidence="2" type="ORF">Ana3638_10725</name>
</gene>
<reference evidence="2 3" key="1">
    <citation type="submission" date="2020-01" db="EMBL/GenBank/DDBJ databases">
        <title>Genome analysis of Anaerocolumna sp. CBA3638.</title>
        <authorList>
            <person name="Kim J."/>
            <person name="Roh S.W."/>
        </authorList>
    </citation>
    <scope>NUCLEOTIDE SEQUENCE [LARGE SCALE GENOMIC DNA]</scope>
    <source>
        <strain evidence="2 3">CBA3638</strain>
    </source>
</reference>
<feature type="transmembrane region" description="Helical" evidence="1">
    <location>
        <begin position="12"/>
        <end position="33"/>
    </location>
</feature>
<keyword evidence="1" id="KW-1133">Transmembrane helix</keyword>
<keyword evidence="1" id="KW-0812">Transmembrane</keyword>
<evidence type="ECO:0008006" key="4">
    <source>
        <dbReference type="Google" id="ProtNLM"/>
    </source>
</evidence>
<keyword evidence="3" id="KW-1185">Reference proteome</keyword>
<accession>A0A6P1TP75</accession>
<evidence type="ECO:0000313" key="2">
    <source>
        <dbReference type="EMBL" id="QHQ61188.1"/>
    </source>
</evidence>
<dbReference type="KEGG" id="anr:Ana3638_10725"/>
<feature type="transmembrane region" description="Helical" evidence="1">
    <location>
        <begin position="187"/>
        <end position="204"/>
    </location>
</feature>
<dbReference type="AlphaFoldDB" id="A0A6P1TP75"/>
<evidence type="ECO:0000256" key="1">
    <source>
        <dbReference type="SAM" id="Phobius"/>
    </source>
</evidence>
<feature type="transmembrane region" description="Helical" evidence="1">
    <location>
        <begin position="118"/>
        <end position="136"/>
    </location>
</feature>
<feature type="transmembrane region" description="Helical" evidence="1">
    <location>
        <begin position="210"/>
        <end position="230"/>
    </location>
</feature>
<dbReference type="Proteomes" id="UP000464314">
    <property type="component" value="Chromosome"/>
</dbReference>
<sequence length="426" mass="49352">MNNKQYHFIIDMLNILLNFLASFAVIGIGIIFTTKNTGYVYKTFILLPAPVISYLIGRYTKHIWSFLVLHISMAAVYIFTNHNGFVIAFYFIYFVLLTAFALNNKLKTEVMAKSNTSLIFLAPFIAMYFLNNYLGITNLTSLVFLLVLSFILLYLFNLYLINFERFFQTHSNLTNVPIKRIQNTNHILLLFFSCLCVATMFIFTKFPLKAFLAIIGNLLLGLIRAFFSLFEDKDITSPIKNIEPDQGAEPLGLIKANTPSVIWQYIGNILLGLFTIALFAGVIALILYGLYRLYQLFYEKKYNNFRDKTEFISPFDKRESLKREEMSKVVKKLFPLFGRSNNEKIRKHFYKGVITHNDTEKLSGCLTPMQLSQYALNIQTEHSEDEIIKKEAKKLAEFYEKARYSKDDCTKEDVIQVKNILKKTLP</sequence>
<protein>
    <recommendedName>
        <fullName evidence="4">DUF4129 domain-containing protein</fullName>
    </recommendedName>
</protein>
<keyword evidence="1" id="KW-0472">Membrane</keyword>
<dbReference type="RefSeq" id="WP_161838015.1">
    <property type="nucleotide sequence ID" value="NZ_CP048000.1"/>
</dbReference>
<feature type="transmembrane region" description="Helical" evidence="1">
    <location>
        <begin position="63"/>
        <end position="79"/>
    </location>
</feature>
<evidence type="ECO:0000313" key="3">
    <source>
        <dbReference type="Proteomes" id="UP000464314"/>
    </source>
</evidence>